<dbReference type="Gene3D" id="3.40.1190.20">
    <property type="match status" value="1"/>
</dbReference>
<dbReference type="AlphaFoldDB" id="A0A5C1Y6W2"/>
<dbReference type="GO" id="GO:0016301">
    <property type="term" value="F:kinase activity"/>
    <property type="evidence" value="ECO:0007669"/>
    <property type="project" value="UniProtKB-KW"/>
</dbReference>
<evidence type="ECO:0000313" key="5">
    <source>
        <dbReference type="EMBL" id="QEO09536.1"/>
    </source>
</evidence>
<dbReference type="PROSITE" id="PS00584">
    <property type="entry name" value="PFKB_KINASES_2"/>
    <property type="match status" value="1"/>
</dbReference>
<evidence type="ECO:0000256" key="1">
    <source>
        <dbReference type="ARBA" id="ARBA00010688"/>
    </source>
</evidence>
<accession>A0A5C1Y6W2</accession>
<dbReference type="CDD" id="cd01166">
    <property type="entry name" value="KdgK"/>
    <property type="match status" value="1"/>
</dbReference>
<evidence type="ECO:0000256" key="2">
    <source>
        <dbReference type="ARBA" id="ARBA00022679"/>
    </source>
</evidence>
<dbReference type="Proteomes" id="UP000322159">
    <property type="component" value="Chromosome"/>
</dbReference>
<keyword evidence="3 5" id="KW-0418">Kinase</keyword>
<dbReference type="OrthoDB" id="9808601at2"/>
<dbReference type="PANTHER" id="PTHR43320">
    <property type="entry name" value="SUGAR KINASE"/>
    <property type="match status" value="1"/>
</dbReference>
<dbReference type="SUPFAM" id="SSF53613">
    <property type="entry name" value="Ribokinase-like"/>
    <property type="match status" value="1"/>
</dbReference>
<feature type="domain" description="Carbohydrate kinase PfkB" evidence="4">
    <location>
        <begin position="10"/>
        <end position="303"/>
    </location>
</feature>
<organism evidence="5 6">
    <name type="scientific">Protaetiibacter larvae</name>
    <dbReference type="NCBI Taxonomy" id="2592654"/>
    <lineage>
        <taxon>Bacteria</taxon>
        <taxon>Bacillati</taxon>
        <taxon>Actinomycetota</taxon>
        <taxon>Actinomycetes</taxon>
        <taxon>Micrococcales</taxon>
        <taxon>Microbacteriaceae</taxon>
        <taxon>Protaetiibacter</taxon>
    </lineage>
</organism>
<evidence type="ECO:0000313" key="6">
    <source>
        <dbReference type="Proteomes" id="UP000322159"/>
    </source>
</evidence>
<dbReference type="InterPro" id="IPR002173">
    <property type="entry name" value="Carboh/pur_kinase_PfkB_CS"/>
</dbReference>
<reference evidence="5 6" key="1">
    <citation type="submission" date="2019-09" db="EMBL/GenBank/DDBJ databases">
        <title>Genome sequencing of strain KACC 19322.</title>
        <authorList>
            <person name="Heo J."/>
            <person name="Kim S.-J."/>
            <person name="Kim J.-S."/>
            <person name="Hong S.-B."/>
            <person name="Kwon S.-W."/>
        </authorList>
    </citation>
    <scope>NUCLEOTIDE SEQUENCE [LARGE SCALE GENOMIC DNA]</scope>
    <source>
        <strain evidence="5 6">KACC 19322</strain>
    </source>
</reference>
<evidence type="ECO:0000256" key="3">
    <source>
        <dbReference type="ARBA" id="ARBA00022777"/>
    </source>
</evidence>
<name>A0A5C1Y6W2_9MICO</name>
<comment type="similarity">
    <text evidence="1">Belongs to the carbohydrate kinase PfkB family.</text>
</comment>
<dbReference type="InterPro" id="IPR029056">
    <property type="entry name" value="Ribokinase-like"/>
</dbReference>
<dbReference type="InterPro" id="IPR011611">
    <property type="entry name" value="PfkB_dom"/>
</dbReference>
<protein>
    <submittedName>
        <fullName evidence="5">Sugar kinase</fullName>
    </submittedName>
</protein>
<sequence>MSGPLMSGPVVTLGETMALVLPAELGSLETVSSLRLGVGGAESNVAIGLARLGTAVSWLGRVGDDALGRRIVRELRAEGVEVRAIVDPAATGLMVKERRTPDATRVLYYRAGSAGSRLSVADLAELDIAGAALLHVTGITAAISGSALTALDVAVERAVAAGVPVSFDVNHRASLWGERDAGAVYRAIAARASVVFAGLDEALLLAPDARDAETAVRAIAALGPREVIIKLGADGCLALIDGELLRVPARAIRPVDTVGAGDAFVAGYLAERHAGLSPRTRLETAVTAGAFACLHPGDWEGLPRRAELALLDSPDPVTR</sequence>
<keyword evidence="6" id="KW-1185">Reference proteome</keyword>
<dbReference type="InterPro" id="IPR052700">
    <property type="entry name" value="Carb_kinase_PfkB-like"/>
</dbReference>
<dbReference type="RefSeq" id="WP_149324957.1">
    <property type="nucleotide sequence ID" value="NZ_CP043504.1"/>
</dbReference>
<gene>
    <name evidence="5" type="ORF">FLP23_05640</name>
</gene>
<keyword evidence="2" id="KW-0808">Transferase</keyword>
<dbReference type="KEGG" id="lyk:FLP23_05640"/>
<proteinExistence type="inferred from homology"/>
<dbReference type="PANTHER" id="PTHR43320:SF2">
    <property type="entry name" value="2-DEHYDRO-3-DEOXYGLUCONOKINASE_2-DEHYDRO-3-DEOXYGALACTONOKINASE"/>
    <property type="match status" value="1"/>
</dbReference>
<evidence type="ECO:0000259" key="4">
    <source>
        <dbReference type="Pfam" id="PF00294"/>
    </source>
</evidence>
<dbReference type="Pfam" id="PF00294">
    <property type="entry name" value="PfkB"/>
    <property type="match status" value="1"/>
</dbReference>
<dbReference type="EMBL" id="CP043504">
    <property type="protein sequence ID" value="QEO09536.1"/>
    <property type="molecule type" value="Genomic_DNA"/>
</dbReference>